<organism evidence="1 2">
    <name type="scientific">Psychrobacillus psychrotolerans</name>
    <dbReference type="NCBI Taxonomy" id="126156"/>
    <lineage>
        <taxon>Bacteria</taxon>
        <taxon>Bacillati</taxon>
        <taxon>Bacillota</taxon>
        <taxon>Bacilli</taxon>
        <taxon>Bacillales</taxon>
        <taxon>Bacillaceae</taxon>
        <taxon>Psychrobacillus</taxon>
    </lineage>
</organism>
<name>A0A1I5ZZW2_9BACI</name>
<gene>
    <name evidence="1" type="ORF">SAMN05421670_3007</name>
</gene>
<dbReference type="RefSeq" id="WP_093537690.1">
    <property type="nucleotide sequence ID" value="NZ_FOXU01000006.1"/>
</dbReference>
<accession>A0A1I5ZZW2</accession>
<evidence type="ECO:0000313" key="1">
    <source>
        <dbReference type="EMBL" id="SFQ61893.1"/>
    </source>
</evidence>
<keyword evidence="2" id="KW-1185">Reference proteome</keyword>
<dbReference type="EMBL" id="FOXU01000006">
    <property type="protein sequence ID" value="SFQ61893.1"/>
    <property type="molecule type" value="Genomic_DNA"/>
</dbReference>
<protein>
    <submittedName>
        <fullName evidence="1">Uncharacterized protein</fullName>
    </submittedName>
</protein>
<proteinExistence type="predicted"/>
<dbReference type="AlphaFoldDB" id="A0A1I5ZZW2"/>
<reference evidence="2" key="1">
    <citation type="submission" date="2016-10" db="EMBL/GenBank/DDBJ databases">
        <authorList>
            <person name="Varghese N."/>
            <person name="Submissions S."/>
        </authorList>
    </citation>
    <scope>NUCLEOTIDE SEQUENCE [LARGE SCALE GENOMIC DNA]</scope>
    <source>
        <strain evidence="2">DSM 11706</strain>
    </source>
</reference>
<dbReference type="Proteomes" id="UP000198734">
    <property type="component" value="Unassembled WGS sequence"/>
</dbReference>
<sequence length="211" mass="24585">MTKTNLEKSIERNIASYLQQNIHFDAEDEVSLKELQHKLTRFDIWAAAVCLITFAPNSKGNPASKATEYEKLRFIEGIADKIGYMIAQIYFLLKIATNRHLSPFHHLRFSGTSSVSELNLEYGYRNLKWINYASISKIKFIWTYASESNTAIHNYCPNKNTIFSSDKDRILEVEASKILHYLMSTYHQNLIPDLPKQDLWEPWMALYIKKV</sequence>
<evidence type="ECO:0000313" key="2">
    <source>
        <dbReference type="Proteomes" id="UP000198734"/>
    </source>
</evidence>